<feature type="transmembrane region" description="Helical" evidence="9">
    <location>
        <begin position="175"/>
        <end position="197"/>
    </location>
</feature>
<evidence type="ECO:0000256" key="4">
    <source>
        <dbReference type="ARBA" id="ARBA00022692"/>
    </source>
</evidence>
<evidence type="ECO:0000313" key="10">
    <source>
        <dbReference type="EnsemblPlants" id="QL01p019837:mrna"/>
    </source>
</evidence>
<dbReference type="EMBL" id="LRBV02000001">
    <property type="status" value="NOT_ANNOTATED_CDS"/>
    <property type="molecule type" value="Genomic_DNA"/>
</dbReference>
<dbReference type="GO" id="GO:0016020">
    <property type="term" value="C:membrane"/>
    <property type="evidence" value="ECO:0007669"/>
    <property type="project" value="UniProtKB-SubCell"/>
</dbReference>
<dbReference type="Proteomes" id="UP000594261">
    <property type="component" value="Chromosome 1"/>
</dbReference>
<feature type="transmembrane region" description="Helical" evidence="9">
    <location>
        <begin position="104"/>
        <end position="123"/>
    </location>
</feature>
<evidence type="ECO:0000256" key="2">
    <source>
        <dbReference type="ARBA" id="ARBA00007079"/>
    </source>
</evidence>
<keyword evidence="7 9" id="KW-0472">Membrane</keyword>
<keyword evidence="11" id="KW-1185">Reference proteome</keyword>
<dbReference type="PANTHER" id="PTHR31086">
    <property type="entry name" value="ALUMINUM-ACTIVATED MALATE TRANSPORTER 10"/>
    <property type="match status" value="1"/>
</dbReference>
<reference evidence="10 11" key="1">
    <citation type="journal article" date="2016" name="G3 (Bethesda)">
        <title>First Draft Assembly and Annotation of the Genome of a California Endemic Oak Quercus lobata Nee (Fagaceae).</title>
        <authorList>
            <person name="Sork V.L."/>
            <person name="Fitz-Gibbon S.T."/>
            <person name="Puiu D."/>
            <person name="Crepeau M."/>
            <person name="Gugger P.F."/>
            <person name="Sherman R."/>
            <person name="Stevens K."/>
            <person name="Langley C.H."/>
            <person name="Pellegrini M."/>
            <person name="Salzberg S.L."/>
        </authorList>
    </citation>
    <scope>NUCLEOTIDE SEQUENCE [LARGE SCALE GENOMIC DNA]</scope>
    <source>
        <strain evidence="10 11">cv. SW786</strain>
    </source>
</reference>
<evidence type="ECO:0000256" key="6">
    <source>
        <dbReference type="ARBA" id="ARBA00023065"/>
    </source>
</evidence>
<comment type="subcellular location">
    <subcellularLocation>
        <location evidence="1">Membrane</location>
        <topology evidence="1">Multi-pass membrane protein</topology>
    </subcellularLocation>
</comment>
<evidence type="ECO:0000313" key="11">
    <source>
        <dbReference type="Proteomes" id="UP000594261"/>
    </source>
</evidence>
<protein>
    <recommendedName>
        <fullName evidence="12">Aluminum-activated malate transporter</fullName>
    </recommendedName>
</protein>
<evidence type="ECO:0000256" key="8">
    <source>
        <dbReference type="ARBA" id="ARBA00023303"/>
    </source>
</evidence>
<feature type="transmembrane region" description="Helical" evidence="9">
    <location>
        <begin position="78"/>
        <end position="97"/>
    </location>
</feature>
<dbReference type="OMA" id="GSTGCAM"/>
<evidence type="ECO:0000256" key="1">
    <source>
        <dbReference type="ARBA" id="ARBA00004141"/>
    </source>
</evidence>
<feature type="transmembrane region" description="Helical" evidence="9">
    <location>
        <begin position="143"/>
        <end position="163"/>
    </location>
</feature>
<proteinExistence type="inferred from homology"/>
<dbReference type="Pfam" id="PF11744">
    <property type="entry name" value="ALMT"/>
    <property type="match status" value="1"/>
</dbReference>
<sequence length="567" mass="62221">MASEIKNEGVFFRNWGWFKALSGKLGTKIVETTRKIKKLGQDDPRRIIHSLKFGLALTLVSLIYYFEPLYKGFGNSAMWAILTVIVVFEFSVGATLGRGLNRGLATLVAGALGFGAHYLASLAGEKAGVVTFVRFFPQLKARYDYGLLIFMLTFCLVSISGYREDEILEMAHQRVSTILIGSSASVFICLFVFPVWAGDDLHNLVASNLEKLGSYLEGFGVEYFKIPGDSKESNNTFMDDYKSVLNSKQSEECLANFARWEPCHGQFRFRHPWKQYLKIGSLTRQCAYRIESLDGYINSEIQIPAEFRSKIQEACTNMSLESGKALKELASAIKAMTAPSSVTPHIVESKDAANNLISLLRSGFCKEIDLLEVIPAVTVASLLVDVVSCTEKIAVSINELASLAHFESVEPMVEAEKPKLLHQETIPPCCGVNEPHHVCAQPGTDPTESGGRKSHLLLTVRVDRLGGSDLQRVADELVGVIDLRKSQGNCEKNPDPAKISSESEILPDPVEILPDSMRFLGLGFSGFGGRETETDLPELVFGGEDSSPTVGVVRLVGVRTVPIGFFG</sequence>
<evidence type="ECO:0000256" key="7">
    <source>
        <dbReference type="ARBA" id="ARBA00023136"/>
    </source>
</evidence>
<keyword evidence="4 9" id="KW-0812">Transmembrane</keyword>
<dbReference type="Gramene" id="QL01p019837:mrna">
    <property type="protein sequence ID" value="QL01p019837:mrna"/>
    <property type="gene ID" value="QL01p019837"/>
</dbReference>
<dbReference type="InParanoid" id="A0A7N2KMW9"/>
<dbReference type="EnsemblPlants" id="QL01p019837:mrna">
    <property type="protein sequence ID" value="QL01p019837:mrna"/>
    <property type="gene ID" value="QL01p019837"/>
</dbReference>
<keyword evidence="6" id="KW-0406">Ion transport</keyword>
<reference evidence="10" key="2">
    <citation type="submission" date="2021-01" db="UniProtKB">
        <authorList>
            <consortium name="EnsemblPlants"/>
        </authorList>
    </citation>
    <scope>IDENTIFICATION</scope>
</reference>
<evidence type="ECO:0008006" key="12">
    <source>
        <dbReference type="Google" id="ProtNLM"/>
    </source>
</evidence>
<keyword evidence="8" id="KW-0407">Ion channel</keyword>
<evidence type="ECO:0000256" key="3">
    <source>
        <dbReference type="ARBA" id="ARBA00022448"/>
    </source>
</evidence>
<dbReference type="GO" id="GO:0034220">
    <property type="term" value="P:monoatomic ion transmembrane transport"/>
    <property type="evidence" value="ECO:0007669"/>
    <property type="project" value="UniProtKB-KW"/>
</dbReference>
<evidence type="ECO:0000256" key="9">
    <source>
        <dbReference type="SAM" id="Phobius"/>
    </source>
</evidence>
<feature type="transmembrane region" description="Helical" evidence="9">
    <location>
        <begin position="47"/>
        <end position="66"/>
    </location>
</feature>
<evidence type="ECO:0000256" key="5">
    <source>
        <dbReference type="ARBA" id="ARBA00022989"/>
    </source>
</evidence>
<organism evidence="10 11">
    <name type="scientific">Quercus lobata</name>
    <name type="common">Valley oak</name>
    <dbReference type="NCBI Taxonomy" id="97700"/>
    <lineage>
        <taxon>Eukaryota</taxon>
        <taxon>Viridiplantae</taxon>
        <taxon>Streptophyta</taxon>
        <taxon>Embryophyta</taxon>
        <taxon>Tracheophyta</taxon>
        <taxon>Spermatophyta</taxon>
        <taxon>Magnoliopsida</taxon>
        <taxon>eudicotyledons</taxon>
        <taxon>Gunneridae</taxon>
        <taxon>Pentapetalae</taxon>
        <taxon>rosids</taxon>
        <taxon>fabids</taxon>
        <taxon>Fagales</taxon>
        <taxon>Fagaceae</taxon>
        <taxon>Quercus</taxon>
    </lineage>
</organism>
<comment type="similarity">
    <text evidence="2">Belongs to the aromatic acid exporter (TC 2.A.85) family.</text>
</comment>
<keyword evidence="3" id="KW-0813">Transport</keyword>
<name>A0A7N2KMW9_QUELO</name>
<dbReference type="GO" id="GO:0015743">
    <property type="term" value="P:malate transport"/>
    <property type="evidence" value="ECO:0007669"/>
    <property type="project" value="InterPro"/>
</dbReference>
<keyword evidence="5 9" id="KW-1133">Transmembrane helix</keyword>
<accession>A0A7N2KMW9</accession>
<dbReference type="InterPro" id="IPR020966">
    <property type="entry name" value="ALMT"/>
</dbReference>
<dbReference type="AlphaFoldDB" id="A0A7N2KMW9"/>